<evidence type="ECO:0000313" key="3">
    <source>
        <dbReference type="EMBL" id="MFD0912916.1"/>
    </source>
</evidence>
<evidence type="ECO:0000259" key="2">
    <source>
        <dbReference type="Pfam" id="PF07589"/>
    </source>
</evidence>
<gene>
    <name evidence="3" type="ORF">ACFQ1Z_05100</name>
</gene>
<reference evidence="4" key="1">
    <citation type="journal article" date="2019" name="Int. J. Syst. Evol. Microbiol.">
        <title>The Global Catalogue of Microorganisms (GCM) 10K type strain sequencing project: providing services to taxonomists for standard genome sequencing and annotation.</title>
        <authorList>
            <consortium name="The Broad Institute Genomics Platform"/>
            <consortium name="The Broad Institute Genome Sequencing Center for Infectious Disease"/>
            <person name="Wu L."/>
            <person name="Ma J."/>
        </authorList>
    </citation>
    <scope>NUCLEOTIDE SEQUENCE [LARGE SCALE GENOMIC DNA]</scope>
    <source>
        <strain evidence="4">CCUG 58412</strain>
    </source>
</reference>
<evidence type="ECO:0000313" key="4">
    <source>
        <dbReference type="Proteomes" id="UP001597128"/>
    </source>
</evidence>
<dbReference type="EMBL" id="JBHTKB010000001">
    <property type="protein sequence ID" value="MFD0912916.1"/>
    <property type="molecule type" value="Genomic_DNA"/>
</dbReference>
<dbReference type="InterPro" id="IPR013424">
    <property type="entry name" value="Ice-binding_C"/>
</dbReference>
<keyword evidence="1" id="KW-0732">Signal</keyword>
<accession>A0ABW3F3C6</accession>
<dbReference type="Pfam" id="PF07589">
    <property type="entry name" value="PEP-CTERM"/>
    <property type="match status" value="1"/>
</dbReference>
<comment type="caution">
    <text evidence="3">The sequence shown here is derived from an EMBL/GenBank/DDBJ whole genome shotgun (WGS) entry which is preliminary data.</text>
</comment>
<protein>
    <submittedName>
        <fullName evidence="3">PEP-CTERM sorting domain-containing protein</fullName>
    </submittedName>
</protein>
<evidence type="ECO:0000256" key="1">
    <source>
        <dbReference type="SAM" id="SignalP"/>
    </source>
</evidence>
<dbReference type="Proteomes" id="UP001597128">
    <property type="component" value="Unassembled WGS sequence"/>
</dbReference>
<name>A0ABW3F3C6_9PROT</name>
<dbReference type="RefSeq" id="WP_379056121.1">
    <property type="nucleotide sequence ID" value="NZ_JBHTKB010000001.1"/>
</dbReference>
<proteinExistence type="predicted"/>
<keyword evidence="4" id="KW-1185">Reference proteome</keyword>
<organism evidence="3 4">
    <name type="scientific">Methylophilus luteus</name>
    <dbReference type="NCBI Taxonomy" id="640108"/>
    <lineage>
        <taxon>Bacteria</taxon>
        <taxon>Pseudomonadati</taxon>
        <taxon>Pseudomonadota</taxon>
        <taxon>Betaproteobacteria</taxon>
        <taxon>Nitrosomonadales</taxon>
        <taxon>Methylophilaceae</taxon>
        <taxon>Methylophilus</taxon>
    </lineage>
</organism>
<dbReference type="NCBIfam" id="TIGR02595">
    <property type="entry name" value="PEP_CTERM"/>
    <property type="match status" value="1"/>
</dbReference>
<feature type="domain" description="Ice-binding protein C-terminal" evidence="2">
    <location>
        <begin position="204"/>
        <end position="226"/>
    </location>
</feature>
<feature type="chain" id="PRO_5047383307" evidence="1">
    <location>
        <begin position="32"/>
        <end position="234"/>
    </location>
</feature>
<feature type="signal peptide" evidence="1">
    <location>
        <begin position="1"/>
        <end position="31"/>
    </location>
</feature>
<sequence length="234" mass="24978">MAKQYTNSKLLKALHYSLLATVLGVSFSAQAAVYNVYGTINFEPVGSVVDNPLGQTIVDTLNGKYAAFSLTVDTSVTDSDNDPNVFDLRNAVISTANIAGITFTSNSQSCTNQELDCRVTSQLNIGGSTFDRQTITGQFLAATAFSAGDRLSFAVYTSGNDLYTSPQLIDPFSGNIGASFAIYYLNNNQANRIAFQLSNITATPVPEPATSAMFGAAALLLGLRLRQQRKNPSI</sequence>